<dbReference type="AlphaFoldDB" id="A0A2T5J066"/>
<sequence>MSATPVTKVSKSSYHGRKPARQSSEQRRLAILQAALRVMVRDGVRGVRHRAVALEADVPLSATTYYFKDIHDLLADALTLYAKDVMENFVNPFWLKVHEWLLVNFPLYSGTNLQQVLPQVIDYIVDVAIDDLIDRLKNHRDKLMIEQAFWYAVLQDERLHGLALDYSNSVLRDVTKMLELIGVDKPAESGRLILMTIRHLEIDGFLRPVGNYDRQAMKQLLMHQVRAICRLYE</sequence>
<evidence type="ECO:0000256" key="2">
    <source>
        <dbReference type="PROSITE-ProRule" id="PRU00335"/>
    </source>
</evidence>
<accession>A0A2T5J066</accession>
<evidence type="ECO:0000256" key="3">
    <source>
        <dbReference type="SAM" id="MobiDB-lite"/>
    </source>
</evidence>
<evidence type="ECO:0000256" key="1">
    <source>
        <dbReference type="ARBA" id="ARBA00023125"/>
    </source>
</evidence>
<dbReference type="Proteomes" id="UP000244223">
    <property type="component" value="Unassembled WGS sequence"/>
</dbReference>
<dbReference type="Gene3D" id="1.10.357.10">
    <property type="entry name" value="Tetracycline Repressor, domain 2"/>
    <property type="match status" value="1"/>
</dbReference>
<feature type="region of interest" description="Disordered" evidence="3">
    <location>
        <begin position="1"/>
        <end position="25"/>
    </location>
</feature>
<dbReference type="InterPro" id="IPR001647">
    <property type="entry name" value="HTH_TetR"/>
</dbReference>
<proteinExistence type="predicted"/>
<evidence type="ECO:0000313" key="6">
    <source>
        <dbReference type="Proteomes" id="UP000244223"/>
    </source>
</evidence>
<dbReference type="SUPFAM" id="SSF46689">
    <property type="entry name" value="Homeodomain-like"/>
    <property type="match status" value="1"/>
</dbReference>
<organism evidence="5 6">
    <name type="scientific">Agitococcus lubricus</name>
    <dbReference type="NCBI Taxonomy" id="1077255"/>
    <lineage>
        <taxon>Bacteria</taxon>
        <taxon>Pseudomonadati</taxon>
        <taxon>Pseudomonadota</taxon>
        <taxon>Gammaproteobacteria</taxon>
        <taxon>Moraxellales</taxon>
        <taxon>Moraxellaceae</taxon>
        <taxon>Agitococcus</taxon>
    </lineage>
</organism>
<dbReference type="EMBL" id="QAON01000005">
    <property type="protein sequence ID" value="PTQ89743.1"/>
    <property type="molecule type" value="Genomic_DNA"/>
</dbReference>
<evidence type="ECO:0000259" key="4">
    <source>
        <dbReference type="PROSITE" id="PS50977"/>
    </source>
</evidence>
<dbReference type="GO" id="GO:0003677">
    <property type="term" value="F:DNA binding"/>
    <property type="evidence" value="ECO:0007669"/>
    <property type="project" value="UniProtKB-UniRule"/>
</dbReference>
<evidence type="ECO:0000313" key="5">
    <source>
        <dbReference type="EMBL" id="PTQ89743.1"/>
    </source>
</evidence>
<comment type="caution">
    <text evidence="5">The sequence shown here is derived from an EMBL/GenBank/DDBJ whole genome shotgun (WGS) entry which is preliminary data.</text>
</comment>
<keyword evidence="6" id="KW-1185">Reference proteome</keyword>
<reference evidence="5 6" key="1">
    <citation type="submission" date="2018-04" db="EMBL/GenBank/DDBJ databases">
        <title>Genomic Encyclopedia of Archaeal and Bacterial Type Strains, Phase II (KMG-II): from individual species to whole genera.</title>
        <authorList>
            <person name="Goeker M."/>
        </authorList>
    </citation>
    <scope>NUCLEOTIDE SEQUENCE [LARGE SCALE GENOMIC DNA]</scope>
    <source>
        <strain evidence="5 6">DSM 5822</strain>
    </source>
</reference>
<dbReference type="InterPro" id="IPR009057">
    <property type="entry name" value="Homeodomain-like_sf"/>
</dbReference>
<name>A0A2T5J066_9GAMM</name>
<feature type="DNA-binding region" description="H-T-H motif" evidence="2">
    <location>
        <begin position="48"/>
        <end position="67"/>
    </location>
</feature>
<feature type="compositionally biased region" description="Polar residues" evidence="3">
    <location>
        <begin position="1"/>
        <end position="13"/>
    </location>
</feature>
<dbReference type="RefSeq" id="WP_107865261.1">
    <property type="nucleotide sequence ID" value="NZ_QAON01000005.1"/>
</dbReference>
<protein>
    <submittedName>
        <fullName evidence="5">TetR family transcriptional regulator</fullName>
    </submittedName>
</protein>
<feature type="domain" description="HTH tetR-type" evidence="4">
    <location>
        <begin position="25"/>
        <end position="85"/>
    </location>
</feature>
<dbReference type="OrthoDB" id="8982136at2"/>
<keyword evidence="1 2" id="KW-0238">DNA-binding</keyword>
<dbReference type="PROSITE" id="PS50977">
    <property type="entry name" value="HTH_TETR_2"/>
    <property type="match status" value="1"/>
</dbReference>
<gene>
    <name evidence="5" type="ORF">C8N29_10567</name>
</gene>